<keyword evidence="1" id="KW-0812">Transmembrane</keyword>
<dbReference type="Proteomes" id="UP000502248">
    <property type="component" value="Chromosome"/>
</dbReference>
<name>A0A7Z2VGL6_9BACL</name>
<dbReference type="Pfam" id="PF00990">
    <property type="entry name" value="GGDEF"/>
    <property type="match status" value="1"/>
</dbReference>
<dbReference type="PANTHER" id="PTHR33121">
    <property type="entry name" value="CYCLIC DI-GMP PHOSPHODIESTERASE PDEF"/>
    <property type="match status" value="1"/>
</dbReference>
<keyword evidence="1" id="KW-1133">Transmembrane helix</keyword>
<dbReference type="SMART" id="SM00052">
    <property type="entry name" value="EAL"/>
    <property type="match status" value="1"/>
</dbReference>
<dbReference type="CDD" id="cd01948">
    <property type="entry name" value="EAL"/>
    <property type="match status" value="1"/>
</dbReference>
<keyword evidence="5" id="KW-1185">Reference proteome</keyword>
<evidence type="ECO:0000259" key="2">
    <source>
        <dbReference type="PROSITE" id="PS50883"/>
    </source>
</evidence>
<dbReference type="InterPro" id="IPR029787">
    <property type="entry name" value="Nucleotide_cyclase"/>
</dbReference>
<dbReference type="PROSITE" id="PS50883">
    <property type="entry name" value="EAL"/>
    <property type="match status" value="1"/>
</dbReference>
<reference evidence="4 5" key="1">
    <citation type="submission" date="2020-04" db="EMBL/GenBank/DDBJ databases">
        <title>Genome sequencing of novel species.</title>
        <authorList>
            <person name="Heo J."/>
            <person name="Kim S.-J."/>
            <person name="Kim J.-S."/>
            <person name="Hong S.-B."/>
            <person name="Kwon S.-W."/>
        </authorList>
    </citation>
    <scope>NUCLEOTIDE SEQUENCE [LARGE SCALE GENOMIC DNA]</scope>
    <source>
        <strain evidence="4 5">MFER-1</strain>
    </source>
</reference>
<dbReference type="InterPro" id="IPR043128">
    <property type="entry name" value="Rev_trsase/Diguanyl_cyclase"/>
</dbReference>
<dbReference type="InterPro" id="IPR000160">
    <property type="entry name" value="GGDEF_dom"/>
</dbReference>
<dbReference type="RefSeq" id="WP_169278949.1">
    <property type="nucleotide sequence ID" value="NZ_CP051680.1"/>
</dbReference>
<dbReference type="InterPro" id="IPR050706">
    <property type="entry name" value="Cyclic-di-GMP_PDE-like"/>
</dbReference>
<dbReference type="GO" id="GO:0071111">
    <property type="term" value="F:cyclic-guanylate-specific phosphodiesterase activity"/>
    <property type="evidence" value="ECO:0007669"/>
    <property type="project" value="InterPro"/>
</dbReference>
<dbReference type="Gene3D" id="3.30.70.270">
    <property type="match status" value="1"/>
</dbReference>
<feature type="domain" description="EAL" evidence="2">
    <location>
        <begin position="217"/>
        <end position="469"/>
    </location>
</feature>
<keyword evidence="1" id="KW-0472">Membrane</keyword>
<evidence type="ECO:0000313" key="5">
    <source>
        <dbReference type="Proteomes" id="UP000502248"/>
    </source>
</evidence>
<dbReference type="SUPFAM" id="SSF141868">
    <property type="entry name" value="EAL domain-like"/>
    <property type="match status" value="1"/>
</dbReference>
<evidence type="ECO:0000256" key="1">
    <source>
        <dbReference type="SAM" id="Phobius"/>
    </source>
</evidence>
<evidence type="ECO:0000313" key="4">
    <source>
        <dbReference type="EMBL" id="QJD82651.1"/>
    </source>
</evidence>
<accession>A0A7Z2VGL6</accession>
<dbReference type="PROSITE" id="PS50887">
    <property type="entry name" value="GGDEF"/>
    <property type="match status" value="1"/>
</dbReference>
<sequence>MLGWNSMMSLIHNAVAHYAYSLAILFFIASVLFLYFMNVQKIRRRGLVFDGLPGVLHSKPFTLQLRKKLKTRAPFYLILLTIDEIKTINTNGIGVRNELLQQVGRRLTNWLPPSGSACRLEGGEFLICLPFPSAKKFKFTGVEYLQEMETLLSAPYLIQHKLHHLSMKTGMAKYAGEKLTIDQLLSLTYSSLHQDTVNGMNHAVLYHEKYAEQIRRRTLIEVYLRDALLENQFSMQYQPQFELHSGKLKGFEAVLIWIHPELGNIAPDEFMPIGEEKQLLLPISDWMLRQACHMLRRMTTGSSPITISVPISSSQLSNQRFAEQIEDLLKDTGLRAERLELELMESMLMHSKDIADSQLNRLHQLGVRLVLNGVGNEYFKMKEISKLPFCLLKIDGSFIRNIGHPSEQQEFESLIHSVKQNRYEVLAEGLETYEQLVYLKKLRCDFAQGLLFSKPLPEAQLPSLIHAVIRE</sequence>
<dbReference type="InterPro" id="IPR035919">
    <property type="entry name" value="EAL_sf"/>
</dbReference>
<protein>
    <submittedName>
        <fullName evidence="4">EAL domain-containing protein</fullName>
    </submittedName>
</protein>
<feature type="domain" description="GGDEF" evidence="3">
    <location>
        <begin position="73"/>
        <end position="208"/>
    </location>
</feature>
<gene>
    <name evidence="4" type="ORF">HH215_05235</name>
</gene>
<organism evidence="4 5">
    <name type="scientific">Cohnella herbarum</name>
    <dbReference type="NCBI Taxonomy" id="2728023"/>
    <lineage>
        <taxon>Bacteria</taxon>
        <taxon>Bacillati</taxon>
        <taxon>Bacillota</taxon>
        <taxon>Bacilli</taxon>
        <taxon>Bacillales</taxon>
        <taxon>Paenibacillaceae</taxon>
        <taxon>Cohnella</taxon>
    </lineage>
</organism>
<dbReference type="SUPFAM" id="SSF55073">
    <property type="entry name" value="Nucleotide cyclase"/>
    <property type="match status" value="1"/>
</dbReference>
<dbReference type="AlphaFoldDB" id="A0A7Z2VGL6"/>
<dbReference type="PANTHER" id="PTHR33121:SF79">
    <property type="entry name" value="CYCLIC DI-GMP PHOSPHODIESTERASE PDED-RELATED"/>
    <property type="match status" value="1"/>
</dbReference>
<dbReference type="EMBL" id="CP051680">
    <property type="protein sequence ID" value="QJD82651.1"/>
    <property type="molecule type" value="Genomic_DNA"/>
</dbReference>
<feature type="transmembrane region" description="Helical" evidence="1">
    <location>
        <begin position="15"/>
        <end position="36"/>
    </location>
</feature>
<dbReference type="Gene3D" id="3.20.20.450">
    <property type="entry name" value="EAL domain"/>
    <property type="match status" value="1"/>
</dbReference>
<dbReference type="SMART" id="SM00267">
    <property type="entry name" value="GGDEF"/>
    <property type="match status" value="1"/>
</dbReference>
<dbReference type="InterPro" id="IPR001633">
    <property type="entry name" value="EAL_dom"/>
</dbReference>
<proteinExistence type="predicted"/>
<dbReference type="Pfam" id="PF00563">
    <property type="entry name" value="EAL"/>
    <property type="match status" value="1"/>
</dbReference>
<evidence type="ECO:0000259" key="3">
    <source>
        <dbReference type="PROSITE" id="PS50887"/>
    </source>
</evidence>
<dbReference type="KEGG" id="cheb:HH215_05235"/>